<evidence type="ECO:0000256" key="4">
    <source>
        <dbReference type="ARBA" id="ARBA00022881"/>
    </source>
</evidence>
<keyword evidence="2 7" id="KW-0227">DNA damage</keyword>
<dbReference type="NCBIfam" id="TIGR00194">
    <property type="entry name" value="uvrC"/>
    <property type="match status" value="1"/>
</dbReference>
<dbReference type="GO" id="GO:0009380">
    <property type="term" value="C:excinuclease repair complex"/>
    <property type="evidence" value="ECO:0007669"/>
    <property type="project" value="InterPro"/>
</dbReference>
<feature type="coiled-coil region" evidence="8">
    <location>
        <begin position="192"/>
        <end position="230"/>
    </location>
</feature>
<dbReference type="InterPro" id="IPR035901">
    <property type="entry name" value="GIY-YIG_endonuc_sf"/>
</dbReference>
<sequence>MENTPGFQSTQAIKPTELHLLPELPGVYLMKDTSNTIIYIGKAINLRKRVSSYFQKDEKNIKTATMVSQIHEIDYIITQNETEALLLEANLIKHHQPKYNVVFKDNKFYPFIKITIHERFPRVVFSRDQKKDQSLYFGPYTSAAMVREYIDMIQRLFQIRTCRELPKRECLNYHIHRCSAPCIQKVTEEEYRQQVENAIRFLQGEYQLLVKEFEEKMREAAKNLLFEKAQIYKERIQIIRNFEETQSVYLDKNISADFIEIALRENKAVAVVSLIRNGKMIGKKSYSSDITDQSEEDILEQFIISYCSEETPPAIVLDKRWESLFPQLQAYFNASQKNIPLHLPSSREEHTLLKLAQENALLHLMQLLSRVEDSQALHELQEILELDTLPMRIEGFDIANLLGEQAVASLVSFYGGKPDKSNYRHYKIRTKSTPDDFAMIYEAVHRRYKRLVEEKSELPDLVLIDGGKGQLNAALSALADLGLSLNVVSLAKKNEEIYTPYRDKPIILPKNSPALHVLQRVRDETHRFANTFYNRLKNKSLLTSLFDGIVGIGIKRKKILIQKLMSQPDLHLSAEDLIAIGIPPSAVDEVLQRLQTLKKEDKEP</sequence>
<keyword evidence="11" id="KW-1185">Reference proteome</keyword>
<evidence type="ECO:0000256" key="5">
    <source>
        <dbReference type="ARBA" id="ARBA00023204"/>
    </source>
</evidence>
<accession>A0AAX3BC95</accession>
<dbReference type="Pfam" id="PF01541">
    <property type="entry name" value="GIY-YIG"/>
    <property type="match status" value="1"/>
</dbReference>
<dbReference type="SMART" id="SM00465">
    <property type="entry name" value="GIYc"/>
    <property type="match status" value="1"/>
</dbReference>
<dbReference type="GO" id="GO:0005737">
    <property type="term" value="C:cytoplasm"/>
    <property type="evidence" value="ECO:0007669"/>
    <property type="project" value="UniProtKB-SubCell"/>
</dbReference>
<dbReference type="InterPro" id="IPR036876">
    <property type="entry name" value="UVR_dom_sf"/>
</dbReference>
<dbReference type="HAMAP" id="MF_00203">
    <property type="entry name" value="UvrC"/>
    <property type="match status" value="1"/>
</dbReference>
<dbReference type="RefSeq" id="WP_271435024.1">
    <property type="nucleotide sequence ID" value="NZ_CP073355.1"/>
</dbReference>
<dbReference type="Pfam" id="PF08459">
    <property type="entry name" value="UvrC_RNaseH_dom"/>
    <property type="match status" value="1"/>
</dbReference>
<evidence type="ECO:0000313" key="11">
    <source>
        <dbReference type="Proteomes" id="UP001056539"/>
    </source>
</evidence>
<comment type="function">
    <text evidence="7">The UvrABC repair system catalyzes the recognition and processing of DNA lesions. UvrC both incises the 5' and 3' sides of the lesion. The N-terminal half is responsible for the 3' incision and the C-terminal half is responsible for the 5' incision.</text>
</comment>
<dbReference type="Gene3D" id="3.40.1440.10">
    <property type="entry name" value="GIY-YIG endonuclease"/>
    <property type="match status" value="1"/>
</dbReference>
<dbReference type="InterPro" id="IPR001162">
    <property type="entry name" value="UvrC_RNase_H_dom"/>
</dbReference>
<evidence type="ECO:0000259" key="9">
    <source>
        <dbReference type="SMART" id="SM00465"/>
    </source>
</evidence>
<keyword evidence="6 7" id="KW-0742">SOS response</keyword>
<keyword evidence="8" id="KW-0175">Coiled coil</keyword>
<dbReference type="SUPFAM" id="SSF82771">
    <property type="entry name" value="GIY-YIG endonuclease"/>
    <property type="match status" value="1"/>
</dbReference>
<dbReference type="InterPro" id="IPR050066">
    <property type="entry name" value="UvrABC_protein_C"/>
</dbReference>
<proteinExistence type="inferred from homology"/>
<dbReference type="SUPFAM" id="SSF47781">
    <property type="entry name" value="RuvA domain 2-like"/>
    <property type="match status" value="1"/>
</dbReference>
<evidence type="ECO:0000256" key="7">
    <source>
        <dbReference type="HAMAP-Rule" id="MF_00203"/>
    </source>
</evidence>
<evidence type="ECO:0000313" key="10">
    <source>
        <dbReference type="EMBL" id="URA09892.1"/>
    </source>
</evidence>
<comment type="subcellular location">
    <subcellularLocation>
        <location evidence="7">Cytoplasm</location>
    </subcellularLocation>
</comment>
<gene>
    <name evidence="7 10" type="primary">uvrC</name>
    <name evidence="10" type="ORF">KDW03_10460</name>
</gene>
<dbReference type="GO" id="GO:0009381">
    <property type="term" value="F:excinuclease ABC activity"/>
    <property type="evidence" value="ECO:0007669"/>
    <property type="project" value="UniProtKB-UniRule"/>
</dbReference>
<dbReference type="FunFam" id="3.40.1440.10:FF:000001">
    <property type="entry name" value="UvrABC system protein C"/>
    <property type="match status" value="1"/>
</dbReference>
<dbReference type="InterPro" id="IPR000305">
    <property type="entry name" value="GIY-YIG_endonuc"/>
</dbReference>
<organism evidence="10 11">
    <name type="scientific">Thermospira aquatica</name>
    <dbReference type="NCBI Taxonomy" id="2828656"/>
    <lineage>
        <taxon>Bacteria</taxon>
        <taxon>Pseudomonadati</taxon>
        <taxon>Spirochaetota</taxon>
        <taxon>Spirochaetia</taxon>
        <taxon>Brevinematales</taxon>
        <taxon>Thermospiraceae</taxon>
        <taxon>Thermospira</taxon>
    </lineage>
</organism>
<keyword evidence="1 7" id="KW-0963">Cytoplasm</keyword>
<dbReference type="InterPro" id="IPR004791">
    <property type="entry name" value="UvrC"/>
</dbReference>
<dbReference type="InterPro" id="IPR038476">
    <property type="entry name" value="UvrC_RNase_H_dom_sf"/>
</dbReference>
<reference evidence="10" key="1">
    <citation type="submission" date="2021-04" db="EMBL/GenBank/DDBJ databases">
        <authorList>
            <person name="Postec A."/>
        </authorList>
    </citation>
    <scope>NUCLEOTIDE SEQUENCE</scope>
    <source>
        <strain evidence="10">F1F22</strain>
    </source>
</reference>
<dbReference type="EMBL" id="CP073355">
    <property type="protein sequence ID" value="URA09892.1"/>
    <property type="molecule type" value="Genomic_DNA"/>
</dbReference>
<dbReference type="Proteomes" id="UP001056539">
    <property type="component" value="Chromosome"/>
</dbReference>
<dbReference type="GO" id="GO:0006289">
    <property type="term" value="P:nucleotide-excision repair"/>
    <property type="evidence" value="ECO:0007669"/>
    <property type="project" value="UniProtKB-UniRule"/>
</dbReference>
<keyword evidence="10" id="KW-0378">Hydrolase</keyword>
<evidence type="ECO:0000256" key="2">
    <source>
        <dbReference type="ARBA" id="ARBA00022763"/>
    </source>
</evidence>
<dbReference type="SUPFAM" id="SSF46600">
    <property type="entry name" value="C-terminal UvrC-binding domain of UvrB"/>
    <property type="match status" value="1"/>
</dbReference>
<comment type="similarity">
    <text evidence="7">Belongs to the UvrC family.</text>
</comment>
<dbReference type="PANTHER" id="PTHR30562">
    <property type="entry name" value="UVRC/OXIDOREDUCTASE"/>
    <property type="match status" value="1"/>
</dbReference>
<dbReference type="CDD" id="cd10434">
    <property type="entry name" value="GIY-YIG_UvrC_Cho"/>
    <property type="match status" value="1"/>
</dbReference>
<keyword evidence="5 7" id="KW-0234">DNA repair</keyword>
<dbReference type="Gene3D" id="3.30.420.340">
    <property type="entry name" value="UvrC, RNAse H endonuclease domain"/>
    <property type="match status" value="1"/>
</dbReference>
<evidence type="ECO:0000256" key="3">
    <source>
        <dbReference type="ARBA" id="ARBA00022769"/>
    </source>
</evidence>
<dbReference type="PANTHER" id="PTHR30562:SF1">
    <property type="entry name" value="UVRABC SYSTEM PROTEIN C"/>
    <property type="match status" value="1"/>
</dbReference>
<name>A0AAX3BC95_9SPIR</name>
<dbReference type="InterPro" id="IPR047296">
    <property type="entry name" value="GIY-YIG_UvrC_Cho"/>
</dbReference>
<reference evidence="10" key="2">
    <citation type="submission" date="2022-06" db="EMBL/GenBank/DDBJ databases">
        <title>Thermospira aquatica gen. nov., sp. nov.</title>
        <authorList>
            <person name="Ben Ali Gam Z."/>
            <person name="Labat M."/>
        </authorList>
    </citation>
    <scope>NUCLEOTIDE SEQUENCE</scope>
    <source>
        <strain evidence="10">F1F22</strain>
    </source>
</reference>
<evidence type="ECO:0000256" key="1">
    <source>
        <dbReference type="ARBA" id="ARBA00022490"/>
    </source>
</evidence>
<dbReference type="Pfam" id="PF22920">
    <property type="entry name" value="UvrC_RNaseH"/>
    <property type="match status" value="1"/>
</dbReference>
<comment type="subunit">
    <text evidence="7">Interacts with UvrB in an incision complex.</text>
</comment>
<evidence type="ECO:0000256" key="6">
    <source>
        <dbReference type="ARBA" id="ARBA00023236"/>
    </source>
</evidence>
<dbReference type="KEGG" id="taqu:KDW03_10460"/>
<dbReference type="GO" id="GO:0003677">
    <property type="term" value="F:DNA binding"/>
    <property type="evidence" value="ECO:0007669"/>
    <property type="project" value="UniProtKB-UniRule"/>
</dbReference>
<keyword evidence="3 7" id="KW-0228">DNA excision</keyword>
<keyword evidence="4 7" id="KW-0267">Excision nuclease</keyword>
<evidence type="ECO:0000256" key="8">
    <source>
        <dbReference type="SAM" id="Coils"/>
    </source>
</evidence>
<dbReference type="AlphaFoldDB" id="A0AAX3BC95"/>
<dbReference type="InterPro" id="IPR010994">
    <property type="entry name" value="RuvA_2-like"/>
</dbReference>
<dbReference type="GO" id="GO:0009432">
    <property type="term" value="P:SOS response"/>
    <property type="evidence" value="ECO:0007669"/>
    <property type="project" value="UniProtKB-UniRule"/>
</dbReference>
<feature type="domain" description="GIY-YIG" evidence="9">
    <location>
        <begin position="24"/>
        <end position="105"/>
    </location>
</feature>
<protein>
    <recommendedName>
        <fullName evidence="7">UvrABC system protein C</fullName>
        <shortName evidence="7">Protein UvrC</shortName>
    </recommendedName>
    <alternativeName>
        <fullName evidence="7">Excinuclease ABC subunit C</fullName>
    </alternativeName>
</protein>